<sequence>MASKLIGCKVSSISNIFKTTFYWFVDNNTEPVVTLEGWLLTSFQRVGGVHVSLQVASEGVVRQDSSTIRVTEAFRSMLVAFSPNLEDHNPAIPEWREDLARVVTATISQMSEVLVHALQKNWVQFLLRPEVKITAQLTHLGLASQVGSGHLPGISALLLFMCVAAVGAVTFLMGVPWLQVQAEEPQQKGADVMDAGRQSISSSNVPTQSSSPRISFNHASPRRVLPPPTLLKTAHVVCCLCCLQGPSDLHVERHITISPTALTSDGLEVNLTPLSPTP</sequence>
<evidence type="ECO:0000313" key="4">
    <source>
        <dbReference type="Proteomes" id="UP001591681"/>
    </source>
</evidence>
<feature type="region of interest" description="Disordered" evidence="1">
    <location>
        <begin position="199"/>
        <end position="219"/>
    </location>
</feature>
<dbReference type="EMBL" id="JBHFQA010000018">
    <property type="protein sequence ID" value="KAL2082831.1"/>
    <property type="molecule type" value="Genomic_DNA"/>
</dbReference>
<proteinExistence type="predicted"/>
<keyword evidence="2" id="KW-0472">Membrane</keyword>
<evidence type="ECO:0000313" key="3">
    <source>
        <dbReference type="EMBL" id="KAL2082831.1"/>
    </source>
</evidence>
<reference evidence="3 4" key="1">
    <citation type="submission" date="2024-09" db="EMBL/GenBank/DDBJ databases">
        <title>A chromosome-level genome assembly of Gray's grenadier anchovy, Coilia grayii.</title>
        <authorList>
            <person name="Fu Z."/>
        </authorList>
    </citation>
    <scope>NUCLEOTIDE SEQUENCE [LARGE SCALE GENOMIC DNA]</scope>
    <source>
        <strain evidence="3">G4</strain>
        <tissue evidence="3">Muscle</tissue>
    </source>
</reference>
<name>A0ABD1J817_9TELE</name>
<keyword evidence="4" id="KW-1185">Reference proteome</keyword>
<accession>A0ABD1J817</accession>
<feature type="transmembrane region" description="Helical" evidence="2">
    <location>
        <begin position="157"/>
        <end position="178"/>
    </location>
</feature>
<dbReference type="AlphaFoldDB" id="A0ABD1J817"/>
<dbReference type="Proteomes" id="UP001591681">
    <property type="component" value="Unassembled WGS sequence"/>
</dbReference>
<keyword evidence="2" id="KW-0812">Transmembrane</keyword>
<organism evidence="3 4">
    <name type="scientific">Coilia grayii</name>
    <name type="common">Gray's grenadier anchovy</name>
    <dbReference type="NCBI Taxonomy" id="363190"/>
    <lineage>
        <taxon>Eukaryota</taxon>
        <taxon>Metazoa</taxon>
        <taxon>Chordata</taxon>
        <taxon>Craniata</taxon>
        <taxon>Vertebrata</taxon>
        <taxon>Euteleostomi</taxon>
        <taxon>Actinopterygii</taxon>
        <taxon>Neopterygii</taxon>
        <taxon>Teleostei</taxon>
        <taxon>Clupei</taxon>
        <taxon>Clupeiformes</taxon>
        <taxon>Clupeoidei</taxon>
        <taxon>Engraulidae</taxon>
        <taxon>Coilinae</taxon>
        <taxon>Coilia</taxon>
    </lineage>
</organism>
<gene>
    <name evidence="3" type="ORF">ACEWY4_020604</name>
</gene>
<evidence type="ECO:0000256" key="1">
    <source>
        <dbReference type="SAM" id="MobiDB-lite"/>
    </source>
</evidence>
<keyword evidence="2" id="KW-1133">Transmembrane helix</keyword>
<feature type="compositionally biased region" description="Low complexity" evidence="1">
    <location>
        <begin position="199"/>
        <end position="211"/>
    </location>
</feature>
<comment type="caution">
    <text evidence="3">The sequence shown here is derived from an EMBL/GenBank/DDBJ whole genome shotgun (WGS) entry which is preliminary data.</text>
</comment>
<evidence type="ECO:0000256" key="2">
    <source>
        <dbReference type="SAM" id="Phobius"/>
    </source>
</evidence>
<protein>
    <submittedName>
        <fullName evidence="3">Uncharacterized protein</fullName>
    </submittedName>
</protein>